<evidence type="ECO:0000259" key="12">
    <source>
        <dbReference type="PROSITE" id="PS52048"/>
    </source>
</evidence>
<dbReference type="GeneID" id="63922274"/>
<dbReference type="InterPro" id="IPR001578">
    <property type="entry name" value="Peptidase_C12_UCH"/>
</dbReference>
<keyword evidence="3 7" id="KW-0645">Protease</keyword>
<sequence length="327" mass="36737">MSGGWNTIESDAGVFTYLLENLGVKNVQFEELISLDAQSLGQLSPLGVIFLFKYNNEGRKSDGPLDGQFDFEATYNLDDAGSGGDGKGKVWFAAQTIQNACGTQALLSVLMNKDNADGVELGPHLTDFKDFTAAFPPDIRGEALSNSDLIRDTHNSFARSSPFVSDETRMATQDDDLFHFIAYTSINGKLYELDGLQEAPINHGPCTPTDFAEKVIPVLQRRIERYPSNEIRFNLLAMCQDLRAKAREFGDEDMLYREEEKRRAWQWENALRKHNFVGFVGELMKGVTAAKIADESYDAWIEDSKQKTKKKLEEGKKKGYNPDEMEI</sequence>
<dbReference type="GO" id="GO:0005737">
    <property type="term" value="C:cytoplasm"/>
    <property type="evidence" value="ECO:0007669"/>
    <property type="project" value="TreeGrafter"/>
</dbReference>
<dbReference type="EC" id="3.4.19.12" evidence="7"/>
<feature type="region of interest" description="Disordered" evidence="11">
    <location>
        <begin position="305"/>
        <end position="327"/>
    </location>
</feature>
<feature type="active site" description="Proton donor" evidence="8 10">
    <location>
        <position position="179"/>
    </location>
</feature>
<dbReference type="InterPro" id="IPR041507">
    <property type="entry name" value="UCH_C"/>
</dbReference>
<evidence type="ECO:0000256" key="11">
    <source>
        <dbReference type="SAM" id="MobiDB-lite"/>
    </source>
</evidence>
<evidence type="ECO:0000256" key="6">
    <source>
        <dbReference type="ARBA" id="ARBA00022807"/>
    </source>
</evidence>
<feature type="domain" description="UCH catalytic" evidence="12">
    <location>
        <begin position="4"/>
        <end position="240"/>
    </location>
</feature>
<feature type="active site" description="Nucleophile" evidence="8 10">
    <location>
        <position position="101"/>
    </location>
</feature>
<keyword evidence="5 7" id="KW-0378">Hydrolase</keyword>
<evidence type="ECO:0000256" key="4">
    <source>
        <dbReference type="ARBA" id="ARBA00022786"/>
    </source>
</evidence>
<accession>A0A074W6K9</accession>
<dbReference type="GO" id="GO:0004843">
    <property type="term" value="F:cysteine-type deubiquitinase activity"/>
    <property type="evidence" value="ECO:0007669"/>
    <property type="project" value="UniProtKB-UniRule"/>
</dbReference>
<dbReference type="Pfam" id="PF18031">
    <property type="entry name" value="UCH_C"/>
    <property type="match status" value="1"/>
</dbReference>
<dbReference type="Proteomes" id="UP000030672">
    <property type="component" value="Unassembled WGS sequence"/>
</dbReference>
<dbReference type="CDD" id="cd09617">
    <property type="entry name" value="Peptidase_C12_UCH37_BAP1"/>
    <property type="match status" value="1"/>
</dbReference>
<dbReference type="GO" id="GO:0071629">
    <property type="term" value="P:cytoplasm protein quality control by the ubiquitin-proteasome system"/>
    <property type="evidence" value="ECO:0007669"/>
    <property type="project" value="EnsemblFungi"/>
</dbReference>
<dbReference type="PIRSF" id="PIRSF038120">
    <property type="entry name" value="Ubiquitinyl_hydrolase_UCH37"/>
    <property type="match status" value="1"/>
</dbReference>
<dbReference type="InterPro" id="IPR036959">
    <property type="entry name" value="Peptidase_C12_UCH_sf"/>
</dbReference>
<dbReference type="GO" id="GO:0000338">
    <property type="term" value="P:protein deneddylation"/>
    <property type="evidence" value="ECO:0007669"/>
    <property type="project" value="EnsemblFungi"/>
</dbReference>
<name>A0A074W6K9_AURM1</name>
<dbReference type="Gene3D" id="3.40.532.10">
    <property type="entry name" value="Peptidase C12, ubiquitin carboxyl-terminal hydrolase"/>
    <property type="match status" value="1"/>
</dbReference>
<evidence type="ECO:0000256" key="10">
    <source>
        <dbReference type="PROSITE-ProRule" id="PRU01393"/>
    </source>
</evidence>
<evidence type="ECO:0000256" key="3">
    <source>
        <dbReference type="ARBA" id="ARBA00022670"/>
    </source>
</evidence>
<dbReference type="SUPFAM" id="SSF54001">
    <property type="entry name" value="Cysteine proteinases"/>
    <property type="match status" value="1"/>
</dbReference>
<comment type="similarity">
    <text evidence="2 7 10">Belongs to the peptidase C12 family.</text>
</comment>
<evidence type="ECO:0000256" key="8">
    <source>
        <dbReference type="PIRSR" id="PIRSR038120-1"/>
    </source>
</evidence>
<protein>
    <recommendedName>
        <fullName evidence="7">Ubiquitin carboxyl-terminal hydrolase</fullName>
        <ecNumber evidence="7">3.4.19.12</ecNumber>
    </recommendedName>
</protein>
<dbReference type="Pfam" id="PF01088">
    <property type="entry name" value="Peptidase_C12"/>
    <property type="match status" value="1"/>
</dbReference>
<dbReference type="STRING" id="1043003.A0A074W6K9"/>
<evidence type="ECO:0000313" key="13">
    <source>
        <dbReference type="EMBL" id="KEQ58176.1"/>
    </source>
</evidence>
<dbReference type="PANTHER" id="PTHR10589:SF16">
    <property type="entry name" value="UBIQUITIN CARBOXYL-TERMINAL HYDROLASE ISOZYME L5"/>
    <property type="match status" value="1"/>
</dbReference>
<evidence type="ECO:0000256" key="7">
    <source>
        <dbReference type="PIRNR" id="PIRNR038120"/>
    </source>
</evidence>
<dbReference type="InterPro" id="IPR038765">
    <property type="entry name" value="Papain-like_cys_pep_sf"/>
</dbReference>
<evidence type="ECO:0000313" key="14">
    <source>
        <dbReference type="Proteomes" id="UP000030672"/>
    </source>
</evidence>
<dbReference type="AlphaFoldDB" id="A0A074W6K9"/>
<feature type="site" description="Transition state stabilizer" evidence="10">
    <location>
        <position position="95"/>
    </location>
</feature>
<evidence type="ECO:0000256" key="2">
    <source>
        <dbReference type="ARBA" id="ARBA00009326"/>
    </source>
</evidence>
<gene>
    <name evidence="13" type="ORF">M437DRAFT_88786</name>
</gene>
<dbReference type="GO" id="GO:0019784">
    <property type="term" value="F:deNEDDylase activity"/>
    <property type="evidence" value="ECO:0007669"/>
    <property type="project" value="EnsemblFungi"/>
</dbReference>
<organism evidence="13 14">
    <name type="scientific">Aureobasidium melanogenum (strain CBS 110374)</name>
    <name type="common">Aureobasidium pullulans var. melanogenum</name>
    <dbReference type="NCBI Taxonomy" id="1043003"/>
    <lineage>
        <taxon>Eukaryota</taxon>
        <taxon>Fungi</taxon>
        <taxon>Dikarya</taxon>
        <taxon>Ascomycota</taxon>
        <taxon>Pezizomycotina</taxon>
        <taxon>Dothideomycetes</taxon>
        <taxon>Dothideomycetidae</taxon>
        <taxon>Dothideales</taxon>
        <taxon>Saccotheciaceae</taxon>
        <taxon>Aureobasidium</taxon>
    </lineage>
</organism>
<feature type="site" description="Important for enzyme activity" evidence="9 10">
    <location>
        <position position="194"/>
    </location>
</feature>
<reference evidence="13 14" key="1">
    <citation type="journal article" date="2014" name="BMC Genomics">
        <title>Genome sequencing of four Aureobasidium pullulans varieties: biotechnological potential, stress tolerance, and description of new species.</title>
        <authorList>
            <person name="Gostin Ar C."/>
            <person name="Ohm R.A."/>
            <person name="Kogej T."/>
            <person name="Sonjak S."/>
            <person name="Turk M."/>
            <person name="Zajc J."/>
            <person name="Zalar P."/>
            <person name="Grube M."/>
            <person name="Sun H."/>
            <person name="Han J."/>
            <person name="Sharma A."/>
            <person name="Chiniquy J."/>
            <person name="Ngan C.Y."/>
            <person name="Lipzen A."/>
            <person name="Barry K."/>
            <person name="Grigoriev I.V."/>
            <person name="Gunde-Cimerman N."/>
        </authorList>
    </citation>
    <scope>NUCLEOTIDE SEQUENCE [LARGE SCALE GENOMIC DNA]</scope>
    <source>
        <strain evidence="13 14">CBS 110374</strain>
    </source>
</reference>
<keyword evidence="4 7" id="KW-0833">Ubl conjugation pathway</keyword>
<proteinExistence type="inferred from homology"/>
<feature type="compositionally biased region" description="Basic and acidic residues" evidence="11">
    <location>
        <begin position="305"/>
        <end position="321"/>
    </location>
</feature>
<evidence type="ECO:0000256" key="9">
    <source>
        <dbReference type="PIRSR" id="PIRSR038120-2"/>
    </source>
</evidence>
<dbReference type="PANTHER" id="PTHR10589">
    <property type="entry name" value="UBIQUITIN CARBOXYL-TERMINAL HYDROLASE"/>
    <property type="match status" value="1"/>
</dbReference>
<evidence type="ECO:0000256" key="5">
    <source>
        <dbReference type="ARBA" id="ARBA00022801"/>
    </source>
</evidence>
<keyword evidence="14" id="KW-1185">Reference proteome</keyword>
<comment type="catalytic activity">
    <reaction evidence="1 7 10">
        <text>Thiol-dependent hydrolysis of ester, thioester, amide, peptide and isopeptide bonds formed by the C-terminal Gly of ubiquitin (a 76-residue protein attached to proteins as an intracellular targeting signal).</text>
        <dbReference type="EC" id="3.4.19.12"/>
    </reaction>
</comment>
<dbReference type="PROSITE" id="PS52048">
    <property type="entry name" value="UCH_DOMAIN"/>
    <property type="match status" value="1"/>
</dbReference>
<keyword evidence="6 7" id="KW-0788">Thiol protease</keyword>
<dbReference type="InterPro" id="IPR017390">
    <property type="entry name" value="Ubiquitinyl_hydrolase_UCH37"/>
</dbReference>
<dbReference type="HOGENOM" id="CLU_018316_1_0_1"/>
<dbReference type="FunFam" id="3.40.532.10:FF:000009">
    <property type="entry name" value="Ubiquitin carboxyl-terminal hydrolase"/>
    <property type="match status" value="1"/>
</dbReference>
<dbReference type="RefSeq" id="XP_040875199.1">
    <property type="nucleotide sequence ID" value="XM_041028901.1"/>
</dbReference>
<evidence type="ECO:0000256" key="1">
    <source>
        <dbReference type="ARBA" id="ARBA00000707"/>
    </source>
</evidence>
<dbReference type="GO" id="GO:0016579">
    <property type="term" value="P:protein deubiquitination"/>
    <property type="evidence" value="ECO:0007669"/>
    <property type="project" value="InterPro"/>
</dbReference>
<dbReference type="EMBL" id="KL584858">
    <property type="protein sequence ID" value="KEQ58176.1"/>
    <property type="molecule type" value="Genomic_DNA"/>
</dbReference>